<evidence type="ECO:0000256" key="2">
    <source>
        <dbReference type="ARBA" id="ARBA00022649"/>
    </source>
</evidence>
<dbReference type="InterPro" id="IPR011067">
    <property type="entry name" value="Plasmid_toxin/cell-grow_inhib"/>
</dbReference>
<name>A0A552EAA0_MICAE</name>
<evidence type="ECO:0000313" key="4">
    <source>
        <dbReference type="Proteomes" id="UP000315113"/>
    </source>
</evidence>
<evidence type="ECO:0000313" key="3">
    <source>
        <dbReference type="EMBL" id="TRU31427.1"/>
    </source>
</evidence>
<dbReference type="SUPFAM" id="SSF50118">
    <property type="entry name" value="Cell growth inhibitor/plasmid maintenance toxic component"/>
    <property type="match status" value="1"/>
</dbReference>
<organism evidence="3 4">
    <name type="scientific">Microcystis aeruginosa Ma_MB_F_20061100_S20D</name>
    <dbReference type="NCBI Taxonomy" id="2486253"/>
    <lineage>
        <taxon>Bacteria</taxon>
        <taxon>Bacillati</taxon>
        <taxon>Cyanobacteriota</taxon>
        <taxon>Cyanophyceae</taxon>
        <taxon>Oscillatoriophycideae</taxon>
        <taxon>Chroococcales</taxon>
        <taxon>Microcystaceae</taxon>
        <taxon>Microcystis</taxon>
    </lineage>
</organism>
<dbReference type="InterPro" id="IPR003477">
    <property type="entry name" value="PemK-like"/>
</dbReference>
<sequence length="145" mass="16280">MTTIKAGEIWVASIPFTNGISSKKRPVLILWLDEADVVLAAVTSAQPRTQTDVLLKDWSSSGLRVASNVRLSRLDCLEKSLLITKLGQLSPEDADNLREVWNTHIKPQFSNNAIAFHKINKGRSLWGGSTFWEWRSFFFISSNSC</sequence>
<dbReference type="EMBL" id="SFBH01000156">
    <property type="protein sequence ID" value="TRU31427.1"/>
    <property type="molecule type" value="Genomic_DNA"/>
</dbReference>
<proteinExistence type="inferred from homology"/>
<protein>
    <submittedName>
        <fullName evidence="3">PemK-like protein</fullName>
    </submittedName>
</protein>
<comment type="caution">
    <text evidence="3">The sequence shown here is derived from an EMBL/GenBank/DDBJ whole genome shotgun (WGS) entry which is preliminary data.</text>
</comment>
<evidence type="ECO:0000256" key="1">
    <source>
        <dbReference type="ARBA" id="ARBA00007521"/>
    </source>
</evidence>
<accession>A0A552EAA0</accession>
<keyword evidence="2" id="KW-1277">Toxin-antitoxin system</keyword>
<dbReference type="Proteomes" id="UP000315113">
    <property type="component" value="Unassembled WGS sequence"/>
</dbReference>
<dbReference type="Gene3D" id="2.30.30.110">
    <property type="match status" value="1"/>
</dbReference>
<gene>
    <name evidence="3" type="ORF">EWV78_20755</name>
</gene>
<comment type="similarity">
    <text evidence="1">Belongs to the PemK/MazF family.</text>
</comment>
<dbReference type="GO" id="GO:0003677">
    <property type="term" value="F:DNA binding"/>
    <property type="evidence" value="ECO:0007669"/>
    <property type="project" value="InterPro"/>
</dbReference>
<dbReference type="AlphaFoldDB" id="A0A552EAA0"/>
<dbReference type="Pfam" id="PF02452">
    <property type="entry name" value="PemK_toxin"/>
    <property type="match status" value="1"/>
</dbReference>
<reference evidence="3 4" key="1">
    <citation type="submission" date="2019-01" db="EMBL/GenBank/DDBJ databases">
        <title>Coherence of Microcystis species and biogeography revealed through population genomics.</title>
        <authorList>
            <person name="Perez-Carrascal O.M."/>
            <person name="Terrat Y."/>
            <person name="Giani A."/>
            <person name="Fortin N."/>
            <person name="Tromas N."/>
            <person name="Shapiro B.J."/>
        </authorList>
    </citation>
    <scope>NUCLEOTIDE SEQUENCE [LARGE SCALE GENOMIC DNA]</scope>
    <source>
        <strain evidence="3">Ma_MB_F_20061100_S20D</strain>
    </source>
</reference>